<evidence type="ECO:0000256" key="2">
    <source>
        <dbReference type="SAM" id="MobiDB-lite"/>
    </source>
</evidence>
<proteinExistence type="inferred from homology"/>
<dbReference type="Gene3D" id="2.130.10.10">
    <property type="entry name" value="YVTN repeat-like/Quinoprotein amine dehydrogenase"/>
    <property type="match status" value="1"/>
</dbReference>
<organism evidence="3 4">
    <name type="scientific">Streptomyces cacaoi</name>
    <dbReference type="NCBI Taxonomy" id="1898"/>
    <lineage>
        <taxon>Bacteria</taxon>
        <taxon>Bacillati</taxon>
        <taxon>Actinomycetota</taxon>
        <taxon>Actinomycetes</taxon>
        <taxon>Kitasatosporales</taxon>
        <taxon>Streptomycetaceae</taxon>
        <taxon>Streptomyces</taxon>
    </lineage>
</organism>
<comment type="caution">
    <text evidence="3">The sequence shown here is derived from an EMBL/GenBank/DDBJ whole genome shotgun (WGS) entry which is preliminary data.</text>
</comment>
<dbReference type="GO" id="GO:0005829">
    <property type="term" value="C:cytosol"/>
    <property type="evidence" value="ECO:0007669"/>
    <property type="project" value="TreeGrafter"/>
</dbReference>
<evidence type="ECO:0008006" key="5">
    <source>
        <dbReference type="Google" id="ProtNLM"/>
    </source>
</evidence>
<dbReference type="EMBL" id="BJMM01000002">
    <property type="protein sequence ID" value="GEB48056.1"/>
    <property type="molecule type" value="Genomic_DNA"/>
</dbReference>
<dbReference type="InterPro" id="IPR019405">
    <property type="entry name" value="Lactonase_7-beta_prop"/>
</dbReference>
<gene>
    <name evidence="3" type="ORF">SCA03_06070</name>
</gene>
<sequence>MADRADSRHRAFIGSFTSAGGRGITTAALDPDTGALTVRSHTDAVADPSFLAVDPARPLLYAVSETDPGAVAALSTADPAQPRLLAEPAPVDGAGPTHVTLAAGAVWTADYVSGNVSALPLDGAGVPVPPARTHQHRGSGPDKERQEGPHAHAVVPDPSGRWLLSTDLGTDSVWILDLRGAPGDALRPHGEVPLRPGTGPRHLAFASPDRALIVNELDSTVTSCRWDADGGTLEPVEETRVLPAGTPGGDNFPSALVISPDGRFAWVANRGDDSIAVLALDTAGRAELRGTVPCGGHWPRDLAAHPSGRLLYAANERSGDVTWFTVDEATGTPRRAGSLAAPAASCVVFG</sequence>
<reference evidence="3 4" key="1">
    <citation type="submission" date="2019-06" db="EMBL/GenBank/DDBJ databases">
        <title>Whole genome shotgun sequence of Streptomyces cacaoi subsp. cacaoi NBRC 12748.</title>
        <authorList>
            <person name="Hosoyama A."/>
            <person name="Uohara A."/>
            <person name="Ohji S."/>
            <person name="Ichikawa N."/>
        </authorList>
    </citation>
    <scope>NUCLEOTIDE SEQUENCE [LARGE SCALE GENOMIC DNA]</scope>
    <source>
        <strain evidence="3 4">NBRC 12748</strain>
    </source>
</reference>
<dbReference type="OrthoDB" id="9790815at2"/>
<name>A0A4Y3QRN3_STRCI</name>
<dbReference type="PANTHER" id="PTHR30344">
    <property type="entry name" value="6-PHOSPHOGLUCONOLACTONASE-RELATED"/>
    <property type="match status" value="1"/>
</dbReference>
<dbReference type="InterPro" id="IPR015943">
    <property type="entry name" value="WD40/YVTN_repeat-like_dom_sf"/>
</dbReference>
<evidence type="ECO:0000256" key="1">
    <source>
        <dbReference type="ARBA" id="ARBA00005564"/>
    </source>
</evidence>
<dbReference type="RefSeq" id="WP_141275184.1">
    <property type="nucleotide sequence ID" value="NZ_BJMM01000002.1"/>
</dbReference>
<feature type="compositionally biased region" description="Basic and acidic residues" evidence="2">
    <location>
        <begin position="139"/>
        <end position="150"/>
    </location>
</feature>
<comment type="similarity">
    <text evidence="1">Belongs to the cycloisomerase 2 family.</text>
</comment>
<dbReference type="Pfam" id="PF10282">
    <property type="entry name" value="Lactonase"/>
    <property type="match status" value="1"/>
</dbReference>
<accession>A0A4Y3QRN3</accession>
<dbReference type="InterPro" id="IPR011048">
    <property type="entry name" value="Haem_d1_sf"/>
</dbReference>
<evidence type="ECO:0000313" key="4">
    <source>
        <dbReference type="Proteomes" id="UP000319210"/>
    </source>
</evidence>
<protein>
    <recommendedName>
        <fullName evidence="5">Lactonase family protein</fullName>
    </recommendedName>
</protein>
<dbReference type="SUPFAM" id="SSF51004">
    <property type="entry name" value="C-terminal (heme d1) domain of cytochrome cd1-nitrite reductase"/>
    <property type="match status" value="1"/>
</dbReference>
<evidence type="ECO:0000313" key="3">
    <source>
        <dbReference type="EMBL" id="GEB48056.1"/>
    </source>
</evidence>
<dbReference type="AlphaFoldDB" id="A0A4Y3QRN3"/>
<keyword evidence="4" id="KW-1185">Reference proteome</keyword>
<dbReference type="PANTHER" id="PTHR30344:SF1">
    <property type="entry name" value="6-PHOSPHOGLUCONOLACTONASE"/>
    <property type="match status" value="1"/>
</dbReference>
<feature type="region of interest" description="Disordered" evidence="2">
    <location>
        <begin position="127"/>
        <end position="158"/>
    </location>
</feature>
<dbReference type="GO" id="GO:0017057">
    <property type="term" value="F:6-phosphogluconolactonase activity"/>
    <property type="evidence" value="ECO:0007669"/>
    <property type="project" value="TreeGrafter"/>
</dbReference>
<dbReference type="Proteomes" id="UP000319210">
    <property type="component" value="Unassembled WGS sequence"/>
</dbReference>
<dbReference type="InterPro" id="IPR050282">
    <property type="entry name" value="Cycloisomerase_2"/>
</dbReference>